<dbReference type="KEGG" id="mtun:MTUNDRAET4_1008"/>
<sequence>MPRRCASYDVRYQGAQVAHEQELQKMTIKRVRLPQGETGLFLAFLAFSTAYGRLAQRVLGKIETQESDIDFIEDDSLAELAKAGLGCLGFEEDDKAGRAAQIALIHDLFIEMRRGRRLA</sequence>
<proteinExistence type="predicted"/>
<dbReference type="Proteomes" id="UP000294360">
    <property type="component" value="Chromosome"/>
</dbReference>
<gene>
    <name evidence="1" type="ORF">MTUNDRAET4_1008</name>
</gene>
<protein>
    <submittedName>
        <fullName evidence="1">Uncharacterized protein</fullName>
    </submittedName>
</protein>
<dbReference type="AlphaFoldDB" id="A0A4U8YVQ7"/>
<accession>A0A4U8YVQ7</accession>
<organism evidence="1 2">
    <name type="scientific">Methylocella tundrae</name>
    <dbReference type="NCBI Taxonomy" id="227605"/>
    <lineage>
        <taxon>Bacteria</taxon>
        <taxon>Pseudomonadati</taxon>
        <taxon>Pseudomonadota</taxon>
        <taxon>Alphaproteobacteria</taxon>
        <taxon>Hyphomicrobiales</taxon>
        <taxon>Beijerinckiaceae</taxon>
        <taxon>Methylocella</taxon>
    </lineage>
</organism>
<evidence type="ECO:0000313" key="2">
    <source>
        <dbReference type="Proteomes" id="UP000294360"/>
    </source>
</evidence>
<reference evidence="1 2" key="1">
    <citation type="submission" date="2019-03" db="EMBL/GenBank/DDBJ databases">
        <authorList>
            <person name="Kox A.R. M."/>
        </authorList>
    </citation>
    <scope>NUCLEOTIDE SEQUENCE [LARGE SCALE GENOMIC DNA]</scope>
    <source>
        <strain evidence="1">MTUNDRAET4 annotated genome</strain>
    </source>
</reference>
<name>A0A4U8YVQ7_METTU</name>
<evidence type="ECO:0000313" key="1">
    <source>
        <dbReference type="EMBL" id="VFU07901.1"/>
    </source>
</evidence>
<dbReference type="EMBL" id="LR536450">
    <property type="protein sequence ID" value="VFU07901.1"/>
    <property type="molecule type" value="Genomic_DNA"/>
</dbReference>